<dbReference type="Proteomes" id="UP000044841">
    <property type="component" value="Unassembled WGS sequence"/>
</dbReference>
<evidence type="ECO:0000313" key="2">
    <source>
        <dbReference type="EMBL" id="CUA76758.1"/>
    </source>
</evidence>
<evidence type="ECO:0000313" key="3">
    <source>
        <dbReference type="Proteomes" id="UP000044841"/>
    </source>
</evidence>
<keyword evidence="3" id="KW-1185">Reference proteome</keyword>
<feature type="compositionally biased region" description="Low complexity" evidence="1">
    <location>
        <begin position="94"/>
        <end position="106"/>
    </location>
</feature>
<dbReference type="AlphaFoldDB" id="A0A0K6GDR3"/>
<gene>
    <name evidence="2" type="ORF">RSOLAG22IIIB_02230</name>
</gene>
<proteinExistence type="predicted"/>
<name>A0A0K6GDR3_9AGAM</name>
<sequence length="137" mass="14021">MSLNDLSIRPNQGTDVYDGVTNPTSSSIANDPKRDNFVTNPTSDEAGAGAGPGFQGGKDAEQALKHAAGVVEAHPGILEGAKIAPLSDEEPEFGAPSTQTSTAASTLSGGAKIAYGTVTGNQTTLEQGKQEYYGENH</sequence>
<reference evidence="2 3" key="1">
    <citation type="submission" date="2015-07" db="EMBL/GenBank/DDBJ databases">
        <authorList>
            <person name="Noorani M."/>
        </authorList>
    </citation>
    <scope>NUCLEOTIDE SEQUENCE [LARGE SCALE GENOMIC DNA]</scope>
    <source>
        <strain evidence="2">BBA 69670</strain>
    </source>
</reference>
<feature type="region of interest" description="Disordered" evidence="1">
    <location>
        <begin position="1"/>
        <end position="58"/>
    </location>
</feature>
<evidence type="ECO:0000256" key="1">
    <source>
        <dbReference type="SAM" id="MobiDB-lite"/>
    </source>
</evidence>
<organism evidence="2 3">
    <name type="scientific">Rhizoctonia solani</name>
    <dbReference type="NCBI Taxonomy" id="456999"/>
    <lineage>
        <taxon>Eukaryota</taxon>
        <taxon>Fungi</taxon>
        <taxon>Dikarya</taxon>
        <taxon>Basidiomycota</taxon>
        <taxon>Agaricomycotina</taxon>
        <taxon>Agaricomycetes</taxon>
        <taxon>Cantharellales</taxon>
        <taxon>Ceratobasidiaceae</taxon>
        <taxon>Rhizoctonia</taxon>
    </lineage>
</organism>
<feature type="compositionally biased region" description="Polar residues" evidence="1">
    <location>
        <begin position="1"/>
        <end position="14"/>
    </location>
</feature>
<protein>
    <submittedName>
        <fullName evidence="2">Uncharacterized protein</fullName>
    </submittedName>
</protein>
<dbReference type="EMBL" id="CYGV01001733">
    <property type="protein sequence ID" value="CUA76758.1"/>
    <property type="molecule type" value="Genomic_DNA"/>
</dbReference>
<feature type="region of interest" description="Disordered" evidence="1">
    <location>
        <begin position="85"/>
        <end position="106"/>
    </location>
</feature>
<accession>A0A0K6GDR3</accession>